<protein>
    <submittedName>
        <fullName evidence="4">Molybdopterin-binding protein</fullName>
    </submittedName>
</protein>
<dbReference type="InterPro" id="IPR005116">
    <property type="entry name" value="Transp-assoc_OB_typ1"/>
</dbReference>
<dbReference type="RefSeq" id="WP_128757556.1">
    <property type="nucleotide sequence ID" value="NZ_QOVM01000003.1"/>
</dbReference>
<dbReference type="PROSITE" id="PS51866">
    <property type="entry name" value="MOP"/>
    <property type="match status" value="1"/>
</dbReference>
<reference evidence="4 5" key="1">
    <citation type="submission" date="2018-07" db="EMBL/GenBank/DDBJ databases">
        <title>Leeuwenhoekiella genomics.</title>
        <authorList>
            <person name="Tahon G."/>
            <person name="Willems A."/>
        </authorList>
    </citation>
    <scope>NUCLEOTIDE SEQUENCE [LARGE SCALE GENOMIC DNA]</scope>
    <source>
        <strain evidence="4 5">LMG 22550</strain>
    </source>
</reference>
<dbReference type="Proteomes" id="UP000289238">
    <property type="component" value="Unassembled WGS sequence"/>
</dbReference>
<dbReference type="InterPro" id="IPR004606">
    <property type="entry name" value="Mop_domain"/>
</dbReference>
<dbReference type="EMBL" id="QOVM01000003">
    <property type="protein sequence ID" value="RXG22567.1"/>
    <property type="molecule type" value="Genomic_DNA"/>
</dbReference>
<gene>
    <name evidence="4" type="ORF">DSM00_1666</name>
</gene>
<name>A0A4Q0P7H1_9FLAO</name>
<dbReference type="AlphaFoldDB" id="A0A4Q0P7H1"/>
<dbReference type="InterPro" id="IPR008995">
    <property type="entry name" value="Mo/tungstate-bd_C_term_dom"/>
</dbReference>
<evidence type="ECO:0000256" key="2">
    <source>
        <dbReference type="PROSITE-ProRule" id="PRU01213"/>
    </source>
</evidence>
<dbReference type="SUPFAM" id="SSF50331">
    <property type="entry name" value="MOP-like"/>
    <property type="match status" value="1"/>
</dbReference>
<proteinExistence type="predicted"/>
<comment type="caution">
    <text evidence="4">The sequence shown here is derived from an EMBL/GenBank/DDBJ whole genome shotgun (WGS) entry which is preliminary data.</text>
</comment>
<evidence type="ECO:0000259" key="3">
    <source>
        <dbReference type="PROSITE" id="PS51866"/>
    </source>
</evidence>
<evidence type="ECO:0000256" key="1">
    <source>
        <dbReference type="ARBA" id="ARBA00022505"/>
    </source>
</evidence>
<dbReference type="OrthoDB" id="8719578at2"/>
<keyword evidence="1 2" id="KW-0500">Molybdenum</keyword>
<feature type="domain" description="Mop" evidence="3">
    <location>
        <begin position="68"/>
        <end position="133"/>
    </location>
</feature>
<dbReference type="Pfam" id="PF03459">
    <property type="entry name" value="TOBE"/>
    <property type="match status" value="1"/>
</dbReference>
<organism evidence="4 5">
    <name type="scientific">Leeuwenhoekiella aequorea</name>
    <dbReference type="NCBI Taxonomy" id="283736"/>
    <lineage>
        <taxon>Bacteria</taxon>
        <taxon>Pseudomonadati</taxon>
        <taxon>Bacteroidota</taxon>
        <taxon>Flavobacteriia</taxon>
        <taxon>Flavobacteriales</taxon>
        <taxon>Flavobacteriaceae</taxon>
        <taxon>Leeuwenhoekiella</taxon>
    </lineage>
</organism>
<evidence type="ECO:0000313" key="4">
    <source>
        <dbReference type="EMBL" id="RXG22567.1"/>
    </source>
</evidence>
<dbReference type="GO" id="GO:0015689">
    <property type="term" value="P:molybdate ion transport"/>
    <property type="evidence" value="ECO:0007669"/>
    <property type="project" value="InterPro"/>
</dbReference>
<dbReference type="Gene3D" id="2.40.50.100">
    <property type="match status" value="1"/>
</dbReference>
<evidence type="ECO:0000313" key="5">
    <source>
        <dbReference type="Proteomes" id="UP000289238"/>
    </source>
</evidence>
<accession>A0A4Q0P7H1</accession>
<keyword evidence="5" id="KW-1185">Reference proteome</keyword>
<sequence>MNNFEGFIKTVHVNGNLSIVDIDVTSDILMKAIVIDTPETASYLKSNAKVSILFKETEVIIGLGDQSGISLQNKIPAIITHLEIGNLLCKLDLKSDAGIFTAIISAAAAVALDLKVEDEVIAMIKLNEVMLRSL</sequence>